<reference evidence="2" key="1">
    <citation type="journal article" date="2020" name="ISME J.">
        <title>Comparative genomics reveals insights into cyanobacterial evolution and habitat adaptation.</title>
        <authorList>
            <person name="Chen M.Y."/>
            <person name="Teng W.K."/>
            <person name="Zhao L."/>
            <person name="Hu C.X."/>
            <person name="Zhou Y.K."/>
            <person name="Han B.P."/>
            <person name="Song L.R."/>
            <person name="Shu W.S."/>
        </authorList>
    </citation>
    <scope>NUCLEOTIDE SEQUENCE [LARGE SCALE GENOMIC DNA]</scope>
    <source>
        <strain evidence="2">FACHB-251</strain>
    </source>
</reference>
<comment type="caution">
    <text evidence="1">The sequence shown here is derived from an EMBL/GenBank/DDBJ whole genome shotgun (WGS) entry which is preliminary data.</text>
</comment>
<gene>
    <name evidence="1" type="ORF">H6G06_25515</name>
</gene>
<proteinExistence type="predicted"/>
<name>A0A927A3I3_9NOST</name>
<keyword evidence="2" id="KW-1185">Reference proteome</keyword>
<dbReference type="RefSeq" id="WP_190564868.1">
    <property type="nucleotide sequence ID" value="NZ_JACJQU010000029.1"/>
</dbReference>
<evidence type="ECO:0008006" key="3">
    <source>
        <dbReference type="Google" id="ProtNLM"/>
    </source>
</evidence>
<protein>
    <recommendedName>
        <fullName evidence="3">ADP-ribosylation/crystallin J1</fullName>
    </recommendedName>
</protein>
<organism evidence="1 2">
    <name type="scientific">Anabaena sphaerica FACHB-251</name>
    <dbReference type="NCBI Taxonomy" id="2692883"/>
    <lineage>
        <taxon>Bacteria</taxon>
        <taxon>Bacillati</taxon>
        <taxon>Cyanobacteriota</taxon>
        <taxon>Cyanophyceae</taxon>
        <taxon>Nostocales</taxon>
        <taxon>Nostocaceae</taxon>
        <taxon>Anabaena</taxon>
    </lineage>
</organism>
<accession>A0A927A3I3</accession>
<sequence>MNNTTILFCPVGQTELDLIAASNYAAFPPRLPYQPIFYPVFNEDYAVQIARDWNTKDKASGYVGYVTRFQVRSKFLDKYTVQTVGSSQHQESWIPAEELDEFNANIFHKIEVIAEFIGRANK</sequence>
<dbReference type="Proteomes" id="UP000662185">
    <property type="component" value="Unassembled WGS sequence"/>
</dbReference>
<evidence type="ECO:0000313" key="2">
    <source>
        <dbReference type="Proteomes" id="UP000662185"/>
    </source>
</evidence>
<dbReference type="AlphaFoldDB" id="A0A927A3I3"/>
<evidence type="ECO:0000313" key="1">
    <source>
        <dbReference type="EMBL" id="MBD2296749.1"/>
    </source>
</evidence>
<dbReference type="EMBL" id="JACJQU010000029">
    <property type="protein sequence ID" value="MBD2296749.1"/>
    <property type="molecule type" value="Genomic_DNA"/>
</dbReference>